<dbReference type="EMBL" id="CP034170">
    <property type="protein sequence ID" value="AZI58281.1"/>
    <property type="molecule type" value="Genomic_DNA"/>
</dbReference>
<dbReference type="KEGG" id="nak:EH165_09165"/>
<dbReference type="SUPFAM" id="SSF53927">
    <property type="entry name" value="Cytidine deaminase-like"/>
    <property type="match status" value="1"/>
</dbReference>
<dbReference type="GO" id="GO:0005737">
    <property type="term" value="C:cytoplasm"/>
    <property type="evidence" value="ECO:0007669"/>
    <property type="project" value="UniProtKB-SubCell"/>
</dbReference>
<reference evidence="4 5" key="1">
    <citation type="submission" date="2018-11" db="EMBL/GenBank/DDBJ databases">
        <authorList>
            <person name="Da X."/>
        </authorList>
    </citation>
    <scope>NUCLEOTIDE SEQUENCE [LARGE SCALE GENOMIC DNA]</scope>
    <source>
        <strain evidence="4 5">S14-144</strain>
    </source>
</reference>
<organism evidence="4 5">
    <name type="scientific">Nakamurella antarctica</name>
    <dbReference type="NCBI Taxonomy" id="1902245"/>
    <lineage>
        <taxon>Bacteria</taxon>
        <taxon>Bacillati</taxon>
        <taxon>Actinomycetota</taxon>
        <taxon>Actinomycetes</taxon>
        <taxon>Nakamurellales</taxon>
        <taxon>Nakamurellaceae</taxon>
        <taxon>Nakamurella</taxon>
    </lineage>
</organism>
<dbReference type="GO" id="GO:0097163">
    <property type="term" value="F:sulfur carrier activity"/>
    <property type="evidence" value="ECO:0007669"/>
    <property type="project" value="UniProtKB-UniRule"/>
</dbReference>
<proteinExistence type="inferred from homology"/>
<dbReference type="InterPro" id="IPR016193">
    <property type="entry name" value="Cytidine_deaminase-like"/>
</dbReference>
<sequence>MRRGTTRTKIARFAAGDFTYREDQVAGEEPLEIRVGGKQLSVTMRTPGHDVELVHGFLHAEGVIGGREDILVARYCDGVDDQGRNTYNVIDIALAAGLADPVPDRSRAVVTSSACGVCGSASIDSIAQRSRYSPGGPARLTPDVIMALPEALRVHQKTFARTGGIHAAALATQAGSLSLIREDVGRHNAVDKVIGAALLSDQLPLSEHALVVSSRASFELVQKAVLAGIGTLIAVSAPSSLAVELATETEMTLIGFTRQTGFNVYTGHHRVVGAEA</sequence>
<gene>
    <name evidence="3 4" type="primary">fdhD</name>
    <name evidence="4" type="ORF">EH165_09165</name>
</gene>
<dbReference type="InterPro" id="IPR003786">
    <property type="entry name" value="FdhD"/>
</dbReference>
<protein>
    <recommendedName>
        <fullName evidence="3">Sulfur carrier protein FdhD</fullName>
    </recommendedName>
</protein>
<dbReference type="Proteomes" id="UP000268084">
    <property type="component" value="Chromosome"/>
</dbReference>
<dbReference type="PIRSF" id="PIRSF015626">
    <property type="entry name" value="FdhD"/>
    <property type="match status" value="1"/>
</dbReference>
<name>A0A3G8ZX87_9ACTN</name>
<keyword evidence="1 3" id="KW-0963">Cytoplasm</keyword>
<dbReference type="PANTHER" id="PTHR30592:SF1">
    <property type="entry name" value="SULFUR CARRIER PROTEIN FDHD"/>
    <property type="match status" value="1"/>
</dbReference>
<evidence type="ECO:0000256" key="1">
    <source>
        <dbReference type="ARBA" id="ARBA00022490"/>
    </source>
</evidence>
<dbReference type="GO" id="GO:0016783">
    <property type="term" value="F:sulfurtransferase activity"/>
    <property type="evidence" value="ECO:0007669"/>
    <property type="project" value="InterPro"/>
</dbReference>
<dbReference type="NCBIfam" id="TIGR00129">
    <property type="entry name" value="fdhD_narQ"/>
    <property type="match status" value="1"/>
</dbReference>
<dbReference type="PANTHER" id="PTHR30592">
    <property type="entry name" value="FORMATE DEHYDROGENASE"/>
    <property type="match status" value="1"/>
</dbReference>
<accession>A0A3G8ZX87</accession>
<evidence type="ECO:0000256" key="2">
    <source>
        <dbReference type="ARBA" id="ARBA00023150"/>
    </source>
</evidence>
<feature type="active site" description="Cysteine persulfide intermediate" evidence="3">
    <location>
        <position position="115"/>
    </location>
</feature>
<comment type="subcellular location">
    <subcellularLocation>
        <location evidence="3">Cytoplasm</location>
    </subcellularLocation>
</comment>
<keyword evidence="5" id="KW-1185">Reference proteome</keyword>
<dbReference type="Pfam" id="PF02634">
    <property type="entry name" value="FdhD-NarQ"/>
    <property type="match status" value="1"/>
</dbReference>
<dbReference type="Gene3D" id="3.40.140.10">
    <property type="entry name" value="Cytidine Deaminase, domain 2"/>
    <property type="match status" value="1"/>
</dbReference>
<dbReference type="HAMAP" id="MF_00187">
    <property type="entry name" value="FdhD"/>
    <property type="match status" value="1"/>
</dbReference>
<comment type="caution">
    <text evidence="3">Lacks conserved residue(s) required for the propagation of feature annotation.</text>
</comment>
<comment type="similarity">
    <text evidence="3">Belongs to the FdhD family.</text>
</comment>
<dbReference type="AlphaFoldDB" id="A0A3G8ZX87"/>
<dbReference type="RefSeq" id="WP_124799190.1">
    <property type="nucleotide sequence ID" value="NZ_CP034170.1"/>
</dbReference>
<evidence type="ECO:0000256" key="3">
    <source>
        <dbReference type="HAMAP-Rule" id="MF_00187"/>
    </source>
</evidence>
<comment type="function">
    <text evidence="3">Required for formate dehydrogenase (FDH) activity. Acts as a sulfur carrier protein that transfers sulfur from IscS to the molybdenum cofactor prior to its insertion into FDH.</text>
</comment>
<dbReference type="GO" id="GO:0006777">
    <property type="term" value="P:Mo-molybdopterin cofactor biosynthetic process"/>
    <property type="evidence" value="ECO:0007669"/>
    <property type="project" value="UniProtKB-UniRule"/>
</dbReference>
<keyword evidence="4" id="KW-0808">Transferase</keyword>
<evidence type="ECO:0000313" key="4">
    <source>
        <dbReference type="EMBL" id="AZI58281.1"/>
    </source>
</evidence>
<dbReference type="Gene3D" id="3.10.20.10">
    <property type="match status" value="1"/>
</dbReference>
<dbReference type="NCBIfam" id="NF001943">
    <property type="entry name" value="PRK00724.1-2"/>
    <property type="match status" value="1"/>
</dbReference>
<evidence type="ECO:0000313" key="5">
    <source>
        <dbReference type="Proteomes" id="UP000268084"/>
    </source>
</evidence>
<reference evidence="4 5" key="2">
    <citation type="submission" date="2018-12" db="EMBL/GenBank/DDBJ databases">
        <title>Nakamurella antarcticus sp. nov., isolated from Antarctica South Shetland Islands soil.</title>
        <authorList>
            <person name="Peng F."/>
        </authorList>
    </citation>
    <scope>NUCLEOTIDE SEQUENCE [LARGE SCALE GENOMIC DNA]</scope>
    <source>
        <strain evidence="4 5">S14-144</strain>
    </source>
</reference>
<keyword evidence="2 3" id="KW-0501">Molybdenum cofactor biosynthesis</keyword>
<dbReference type="OrthoDB" id="3197277at2"/>